<sequence>MMKSVVGLLLVTVVVANAAEVKQAYCNAYTTCRMQAYDRLKKCDNGVSSYFFSRIPSEGVAPLDRIHCEMSFKRAITSLETIFATVEKNVAKCLSKEEMGTIEDSQVVPCQSVKVALAPAEKAEDHECVTRYETDLKACEQISQCCPSFSKCYERAKNDIGLSLKESILTKKFKECLASPVKKGYLNDAKLLKKLERSTTKQTTEAPTTVASTEAPQASSAAPKVQQDQEQTQGQGQEAQQQAQQSKSVEQSQEEAQQQPQQLQQEPEEIPVQESEASDAVDEDRPAKNNDKDVDFKPDQMDLSFSLDNKKKKAEEWAADEEDDDEDEIIQLPLPEGGSQLFKIKPILQMNQTELDTVEKLRVKTAIKELRQSRKKNIQNDVGKKEEDLSTEKKVIHNILCSQFLECAAVVEQFDDDCELKFPVDKESVNGIPNRHIRWHFLNTSTTSDVQIRQTCLKNVDPISQAQIEALQQVVNKQNEKCTRDRSVGRKSAEFDGCENVGLVNELVLLARVPIDEDPKLTNSDKQQKCKDRHSELGRRCRALRSCCPDTIVCDQTNASTESSELRKLKSSMKAEQRLCEARLQRIQKAAQSGLAGLAGLNL</sequence>
<accession>A0A811K967</accession>
<evidence type="ECO:0000313" key="4">
    <source>
        <dbReference type="Proteomes" id="UP000614601"/>
    </source>
</evidence>
<comment type="caution">
    <text evidence="3">The sequence shown here is derived from an EMBL/GenBank/DDBJ whole genome shotgun (WGS) entry which is preliminary data.</text>
</comment>
<feature type="compositionally biased region" description="Acidic residues" evidence="1">
    <location>
        <begin position="317"/>
        <end position="326"/>
    </location>
</feature>
<dbReference type="EMBL" id="CAJFCW020000002">
    <property type="protein sequence ID" value="CAG9095513.1"/>
    <property type="molecule type" value="Genomic_DNA"/>
</dbReference>
<dbReference type="AlphaFoldDB" id="A0A811K967"/>
<feature type="signal peptide" evidence="2">
    <location>
        <begin position="1"/>
        <end position="18"/>
    </location>
</feature>
<dbReference type="Proteomes" id="UP000783686">
    <property type="component" value="Unassembled WGS sequence"/>
</dbReference>
<feature type="compositionally biased region" description="Polar residues" evidence="1">
    <location>
        <begin position="200"/>
        <end position="220"/>
    </location>
</feature>
<keyword evidence="2" id="KW-0732">Signal</keyword>
<proteinExistence type="predicted"/>
<protein>
    <submittedName>
        <fullName evidence="3">Uncharacterized protein</fullName>
    </submittedName>
</protein>
<evidence type="ECO:0000256" key="2">
    <source>
        <dbReference type="SAM" id="SignalP"/>
    </source>
</evidence>
<feature type="compositionally biased region" description="Low complexity" evidence="1">
    <location>
        <begin position="225"/>
        <end position="265"/>
    </location>
</feature>
<gene>
    <name evidence="3" type="ORF">BOKJ2_LOCUS4133</name>
</gene>
<feature type="chain" id="PRO_5035594806" evidence="2">
    <location>
        <begin position="19"/>
        <end position="603"/>
    </location>
</feature>
<reference evidence="3" key="1">
    <citation type="submission" date="2020-09" db="EMBL/GenBank/DDBJ databases">
        <authorList>
            <person name="Kikuchi T."/>
        </authorList>
    </citation>
    <scope>NUCLEOTIDE SEQUENCE</scope>
    <source>
        <strain evidence="3">SH1</strain>
    </source>
</reference>
<feature type="compositionally biased region" description="Acidic residues" evidence="1">
    <location>
        <begin position="266"/>
        <end position="282"/>
    </location>
</feature>
<dbReference type="EMBL" id="CAJFDH010000002">
    <property type="protein sequence ID" value="CAD5212299.1"/>
    <property type="molecule type" value="Genomic_DNA"/>
</dbReference>
<name>A0A811K967_9BILA</name>
<organism evidence="3 4">
    <name type="scientific">Bursaphelenchus okinawaensis</name>
    <dbReference type="NCBI Taxonomy" id="465554"/>
    <lineage>
        <taxon>Eukaryota</taxon>
        <taxon>Metazoa</taxon>
        <taxon>Ecdysozoa</taxon>
        <taxon>Nematoda</taxon>
        <taxon>Chromadorea</taxon>
        <taxon>Rhabditida</taxon>
        <taxon>Tylenchina</taxon>
        <taxon>Tylenchomorpha</taxon>
        <taxon>Aphelenchoidea</taxon>
        <taxon>Aphelenchoididae</taxon>
        <taxon>Bursaphelenchus</taxon>
    </lineage>
</organism>
<feature type="region of interest" description="Disordered" evidence="1">
    <location>
        <begin position="198"/>
        <end position="326"/>
    </location>
</feature>
<evidence type="ECO:0000256" key="1">
    <source>
        <dbReference type="SAM" id="MobiDB-lite"/>
    </source>
</evidence>
<dbReference type="Proteomes" id="UP000614601">
    <property type="component" value="Unassembled WGS sequence"/>
</dbReference>
<feature type="compositionally biased region" description="Basic and acidic residues" evidence="1">
    <location>
        <begin position="283"/>
        <end position="300"/>
    </location>
</feature>
<evidence type="ECO:0000313" key="3">
    <source>
        <dbReference type="EMBL" id="CAD5212299.1"/>
    </source>
</evidence>
<dbReference type="OrthoDB" id="5819682at2759"/>
<keyword evidence="4" id="KW-1185">Reference proteome</keyword>